<organism evidence="2 3">
    <name type="scientific">Actinidia rufa</name>
    <dbReference type="NCBI Taxonomy" id="165716"/>
    <lineage>
        <taxon>Eukaryota</taxon>
        <taxon>Viridiplantae</taxon>
        <taxon>Streptophyta</taxon>
        <taxon>Embryophyta</taxon>
        <taxon>Tracheophyta</taxon>
        <taxon>Spermatophyta</taxon>
        <taxon>Magnoliopsida</taxon>
        <taxon>eudicotyledons</taxon>
        <taxon>Gunneridae</taxon>
        <taxon>Pentapetalae</taxon>
        <taxon>asterids</taxon>
        <taxon>Ericales</taxon>
        <taxon>Actinidiaceae</taxon>
        <taxon>Actinidia</taxon>
    </lineage>
</organism>
<evidence type="ECO:0000313" key="3">
    <source>
        <dbReference type="Proteomes" id="UP000585474"/>
    </source>
</evidence>
<gene>
    <name evidence="2" type="ORF">Acr_13g0014450</name>
</gene>
<feature type="region of interest" description="Disordered" evidence="1">
    <location>
        <begin position="35"/>
        <end position="55"/>
    </location>
</feature>
<dbReference type="OrthoDB" id="43364at2759"/>
<name>A0A7J0FMV7_9ERIC</name>
<accession>A0A7J0FMV7</accession>
<dbReference type="EMBL" id="BJWL01000013">
    <property type="protein sequence ID" value="GFZ00046.1"/>
    <property type="molecule type" value="Genomic_DNA"/>
</dbReference>
<dbReference type="GO" id="GO:0016301">
    <property type="term" value="F:kinase activity"/>
    <property type="evidence" value="ECO:0007669"/>
    <property type="project" value="UniProtKB-KW"/>
</dbReference>
<protein>
    <submittedName>
        <fullName evidence="2">Chloroplast sensor kinase</fullName>
    </submittedName>
</protein>
<comment type="caution">
    <text evidence="2">The sequence shown here is derived from an EMBL/GenBank/DDBJ whole genome shotgun (WGS) entry which is preliminary data.</text>
</comment>
<dbReference type="AlphaFoldDB" id="A0A7J0FMV7"/>
<evidence type="ECO:0000256" key="1">
    <source>
        <dbReference type="SAM" id="MobiDB-lite"/>
    </source>
</evidence>
<dbReference type="Proteomes" id="UP000585474">
    <property type="component" value="Unassembled WGS sequence"/>
</dbReference>
<dbReference type="PANTHER" id="PTHR48206">
    <property type="entry name" value="CHLOROPLAST SENSOR KINASE, CHLOROPLASTIC"/>
    <property type="match status" value="1"/>
</dbReference>
<reference evidence="2 3" key="1">
    <citation type="submission" date="2019-07" db="EMBL/GenBank/DDBJ databases">
        <title>De Novo Assembly of kiwifruit Actinidia rufa.</title>
        <authorList>
            <person name="Sugita-Konishi S."/>
            <person name="Sato K."/>
            <person name="Mori E."/>
            <person name="Abe Y."/>
            <person name="Kisaki G."/>
            <person name="Hamano K."/>
            <person name="Suezawa K."/>
            <person name="Otani M."/>
            <person name="Fukuda T."/>
            <person name="Manabe T."/>
            <person name="Gomi K."/>
            <person name="Tabuchi M."/>
            <person name="Akimitsu K."/>
            <person name="Kataoka I."/>
        </authorList>
    </citation>
    <scope>NUCLEOTIDE SEQUENCE [LARGE SCALE GENOMIC DNA]</scope>
    <source>
        <strain evidence="3">cv. Fuchu</strain>
    </source>
</reference>
<feature type="compositionally biased region" description="Basic residues" evidence="1">
    <location>
        <begin position="35"/>
        <end position="48"/>
    </location>
</feature>
<keyword evidence="3" id="KW-1185">Reference proteome</keyword>
<dbReference type="InterPro" id="IPR053334">
    <property type="entry name" value="Chloroplast_Sensor_Kinase"/>
</dbReference>
<sequence>MLLSAVTLPLSNLNCTNCPVLFCPNLKQQSQTRHRRHHRHHRLLPSHRHSQDPDTLSPHRLLLLLPPRKRHLRAIIHPPNRNPLRHVCVDESEGVGVGEMVSSATAVAWAVRKASPSPVQFVQRIDEHGKSKGLVLPSPEFQRLCLELMDLFRGIVHADALLSVFVRPSGSYVMDQLELWRVAVYPGVNAADIVILFSNFNIPSGFLVAELPKRELKREEHDIKDCQLLEKSYAFFPHMATKSWEIQALKDNELEMYKFTAEQRLNAVNISCSLAMAYVMDQKAILLQQSSWQNNTRMSNLVEQCKVIVRETPFNNSRMLFTNKGCGCFQANIVRYNDKTLKKMHRSSSVHPESVRSQLCTSIMEMDGSVSLSSISKDVEMPMPPLTLALLQQQDIRRPSNVSSILADLVGAVDPLACKQERVVKLSELSKSLQVDVEEPALRHALSNLIKWALLRTHVGGKVEIVSSGAPTLVIIENDGLDMHYMIVAIRDVFSLVYAHLIDCCSGILESYGCVVRVISPLRTDAAIGAGGTHVKLWLPSSSTASDPDGPAQKA</sequence>
<keyword evidence="2" id="KW-0808">Transferase</keyword>
<proteinExistence type="predicted"/>
<keyword evidence="2" id="KW-0418">Kinase</keyword>
<evidence type="ECO:0000313" key="2">
    <source>
        <dbReference type="EMBL" id="GFZ00046.1"/>
    </source>
</evidence>
<dbReference type="PANTHER" id="PTHR48206:SF1">
    <property type="entry name" value="CHLOROPLAST SENSOR KINASE, CHLOROPLASTIC"/>
    <property type="match status" value="1"/>
</dbReference>